<dbReference type="InterPro" id="IPR023393">
    <property type="entry name" value="START-like_dom_sf"/>
</dbReference>
<dbReference type="Proteomes" id="UP001597182">
    <property type="component" value="Unassembled WGS sequence"/>
</dbReference>
<gene>
    <name evidence="3" type="ORF">ACFQ34_10535</name>
</gene>
<keyword evidence="4" id="KW-1185">Reference proteome</keyword>
<dbReference type="SUPFAM" id="SSF55961">
    <property type="entry name" value="Bet v1-like"/>
    <property type="match status" value="1"/>
</dbReference>
<proteinExistence type="inferred from homology"/>
<accession>A0ABW3VH86</accession>
<comment type="similarity">
    <text evidence="1">Belongs to the AHA1 family.</text>
</comment>
<dbReference type="InterPro" id="IPR013538">
    <property type="entry name" value="ASHA1/2-like_C"/>
</dbReference>
<sequence>MPEDQFGPAADRWALRLERRYPHPVEKVWGAVTEPAHLAQWFPSTVEVDLRVGGAMRFGFGDEMVVTGEAAERDAAVDQWGSGAVAHVAARAAAWAHSDA</sequence>
<dbReference type="Pfam" id="PF08327">
    <property type="entry name" value="AHSA1"/>
    <property type="match status" value="1"/>
</dbReference>
<evidence type="ECO:0000256" key="1">
    <source>
        <dbReference type="ARBA" id="ARBA00006817"/>
    </source>
</evidence>
<feature type="domain" description="Activator of Hsp90 ATPase homologue 1/2-like C-terminal" evidence="2">
    <location>
        <begin position="23"/>
        <end position="64"/>
    </location>
</feature>
<evidence type="ECO:0000313" key="3">
    <source>
        <dbReference type="EMBL" id="MFD1233720.1"/>
    </source>
</evidence>
<evidence type="ECO:0000313" key="4">
    <source>
        <dbReference type="Proteomes" id="UP001597182"/>
    </source>
</evidence>
<protein>
    <submittedName>
        <fullName evidence="3">SRPBCC domain-containing protein</fullName>
    </submittedName>
</protein>
<reference evidence="4" key="1">
    <citation type="journal article" date="2019" name="Int. J. Syst. Evol. Microbiol.">
        <title>The Global Catalogue of Microorganisms (GCM) 10K type strain sequencing project: providing services to taxonomists for standard genome sequencing and annotation.</title>
        <authorList>
            <consortium name="The Broad Institute Genomics Platform"/>
            <consortium name="The Broad Institute Genome Sequencing Center for Infectious Disease"/>
            <person name="Wu L."/>
            <person name="Ma J."/>
        </authorList>
    </citation>
    <scope>NUCLEOTIDE SEQUENCE [LARGE SCALE GENOMIC DNA]</scope>
    <source>
        <strain evidence="4">CCUG 49018</strain>
    </source>
</reference>
<organism evidence="3 4">
    <name type="scientific">Pseudonocardia benzenivorans</name>
    <dbReference type="NCBI Taxonomy" id="228005"/>
    <lineage>
        <taxon>Bacteria</taxon>
        <taxon>Bacillati</taxon>
        <taxon>Actinomycetota</taxon>
        <taxon>Actinomycetes</taxon>
        <taxon>Pseudonocardiales</taxon>
        <taxon>Pseudonocardiaceae</taxon>
        <taxon>Pseudonocardia</taxon>
    </lineage>
</organism>
<dbReference type="EMBL" id="JBHTMB010000078">
    <property type="protein sequence ID" value="MFD1233720.1"/>
    <property type="molecule type" value="Genomic_DNA"/>
</dbReference>
<dbReference type="Gene3D" id="3.30.530.20">
    <property type="match status" value="1"/>
</dbReference>
<name>A0ABW3VH86_9PSEU</name>
<comment type="caution">
    <text evidence="3">The sequence shown here is derived from an EMBL/GenBank/DDBJ whole genome shotgun (WGS) entry which is preliminary data.</text>
</comment>
<dbReference type="RefSeq" id="WP_346091729.1">
    <property type="nucleotide sequence ID" value="NZ_BAABKS010000033.1"/>
</dbReference>
<evidence type="ECO:0000259" key="2">
    <source>
        <dbReference type="Pfam" id="PF08327"/>
    </source>
</evidence>